<accession>A0A2Z4LV81</accession>
<keyword evidence="2" id="KW-0732">Signal</keyword>
<evidence type="ECO:0000313" key="4">
    <source>
        <dbReference type="Proteomes" id="UP000248536"/>
    </source>
</evidence>
<evidence type="ECO:0008006" key="5">
    <source>
        <dbReference type="Google" id="ProtNLM"/>
    </source>
</evidence>
<name>A0A2Z4LV81_9FLAO</name>
<keyword evidence="4" id="KW-1185">Reference proteome</keyword>
<proteinExistence type="predicted"/>
<sequence length="215" mass="24191">MTNFKQIAMKKSIAILVLGLCMACNTATKKESAATESQATTTKTKKEGAKPMKSGDYSTLLINYSCDMDIPELAKVLQVLEADLSLSEYQTPGKCTFNLNGFGKNRLGGGTRLYWGPFPSSKGQNRKEIANYLKYKKEGTQFMGMDIALAETGDCYLAYQPAQGRMIIYNENYDQAFLINYDKKNANTDRTEEQHEALRLKMTDLANYLLKKHRK</sequence>
<feature type="signal peptide" evidence="2">
    <location>
        <begin position="1"/>
        <end position="29"/>
    </location>
</feature>
<dbReference type="AlphaFoldDB" id="A0A2Z4LV81"/>
<feature type="chain" id="PRO_5016348023" description="Lipoprotein" evidence="2">
    <location>
        <begin position="30"/>
        <end position="215"/>
    </location>
</feature>
<reference evidence="3 4" key="1">
    <citation type="submission" date="2018-06" db="EMBL/GenBank/DDBJ databases">
        <title>Spongiibacterium sp. HME9304 Genome sequencing and assembly.</title>
        <authorList>
            <person name="Kang H."/>
            <person name="Kim H."/>
            <person name="Joh K."/>
        </authorList>
    </citation>
    <scope>NUCLEOTIDE SEQUENCE [LARGE SCALE GENOMIC DNA]</scope>
    <source>
        <strain evidence="3 4">HME9304</strain>
    </source>
</reference>
<evidence type="ECO:0000256" key="1">
    <source>
        <dbReference type="SAM" id="MobiDB-lite"/>
    </source>
</evidence>
<dbReference type="KEGG" id="spon:HME9304_02855"/>
<organism evidence="3 4">
    <name type="scientific">Flagellimonas maritima</name>
    <dbReference type="NCBI Taxonomy" id="1383885"/>
    <lineage>
        <taxon>Bacteria</taxon>
        <taxon>Pseudomonadati</taxon>
        <taxon>Bacteroidota</taxon>
        <taxon>Flavobacteriia</taxon>
        <taxon>Flavobacteriales</taxon>
        <taxon>Flavobacteriaceae</taxon>
        <taxon>Flagellimonas</taxon>
    </lineage>
</organism>
<evidence type="ECO:0000313" key="3">
    <source>
        <dbReference type="EMBL" id="AWX45825.1"/>
    </source>
</evidence>
<evidence type="ECO:0000256" key="2">
    <source>
        <dbReference type="SAM" id="SignalP"/>
    </source>
</evidence>
<feature type="region of interest" description="Disordered" evidence="1">
    <location>
        <begin position="32"/>
        <end position="51"/>
    </location>
</feature>
<protein>
    <recommendedName>
        <fullName evidence="5">Lipoprotein</fullName>
    </recommendedName>
</protein>
<gene>
    <name evidence="3" type="ORF">HME9304_02855</name>
</gene>
<dbReference type="EMBL" id="CP030104">
    <property type="protein sequence ID" value="AWX45825.1"/>
    <property type="molecule type" value="Genomic_DNA"/>
</dbReference>
<dbReference type="Proteomes" id="UP000248536">
    <property type="component" value="Chromosome"/>
</dbReference>